<dbReference type="Pfam" id="PF05137">
    <property type="entry name" value="PilN"/>
    <property type="match status" value="1"/>
</dbReference>
<organism evidence="3 4">
    <name type="scientific">Kangiella geojedonensis</name>
    <dbReference type="NCBI Taxonomy" id="914150"/>
    <lineage>
        <taxon>Bacteria</taxon>
        <taxon>Pseudomonadati</taxon>
        <taxon>Pseudomonadota</taxon>
        <taxon>Gammaproteobacteria</taxon>
        <taxon>Kangiellales</taxon>
        <taxon>Kangiellaceae</taxon>
        <taxon>Kangiella</taxon>
    </lineage>
</organism>
<dbReference type="STRING" id="914150.TQ33_0351"/>
<feature type="coiled-coil region" evidence="1">
    <location>
        <begin position="40"/>
        <end position="91"/>
    </location>
</feature>
<reference evidence="3 4" key="1">
    <citation type="submission" date="2015-02" db="EMBL/GenBank/DDBJ databases">
        <title>Complete genome sequence of Kangiella geojedonensis strain YCS-5T.</title>
        <authorList>
            <person name="Kim K.M."/>
        </authorList>
    </citation>
    <scope>NUCLEOTIDE SEQUENCE [LARGE SCALE GENOMIC DNA]</scope>
    <source>
        <strain evidence="3 4">YCS-5</strain>
    </source>
</reference>
<evidence type="ECO:0000313" key="3">
    <source>
        <dbReference type="EMBL" id="AKE51338.1"/>
    </source>
</evidence>
<dbReference type="Proteomes" id="UP000034071">
    <property type="component" value="Chromosome"/>
</dbReference>
<dbReference type="PANTHER" id="PTHR40278">
    <property type="entry name" value="DNA UTILIZATION PROTEIN HOFN"/>
    <property type="match status" value="1"/>
</dbReference>
<protein>
    <submittedName>
        <fullName evidence="3">Fimbrial assembly family protein</fullName>
    </submittedName>
</protein>
<gene>
    <name evidence="3" type="ORF">TQ33_0351</name>
</gene>
<proteinExistence type="predicted"/>
<keyword evidence="2" id="KW-0472">Membrane</keyword>
<dbReference type="GO" id="GO:0043107">
    <property type="term" value="P:type IV pilus-dependent motility"/>
    <property type="evidence" value="ECO:0007669"/>
    <property type="project" value="TreeGrafter"/>
</dbReference>
<evidence type="ECO:0000256" key="1">
    <source>
        <dbReference type="SAM" id="Coils"/>
    </source>
</evidence>
<keyword evidence="1" id="KW-0175">Coiled coil</keyword>
<feature type="transmembrane region" description="Helical" evidence="2">
    <location>
        <begin position="21"/>
        <end position="39"/>
    </location>
</feature>
<keyword evidence="4" id="KW-1185">Reference proteome</keyword>
<evidence type="ECO:0000256" key="2">
    <source>
        <dbReference type="SAM" id="Phobius"/>
    </source>
</evidence>
<dbReference type="OrthoDB" id="5296173at2"/>
<dbReference type="KEGG" id="kge:TQ33_0351"/>
<dbReference type="InterPro" id="IPR052534">
    <property type="entry name" value="Extracell_DNA_Util/SecSys_Comp"/>
</dbReference>
<dbReference type="EMBL" id="CP010975">
    <property type="protein sequence ID" value="AKE51338.1"/>
    <property type="molecule type" value="Genomic_DNA"/>
</dbReference>
<keyword evidence="2" id="KW-1133">Transmembrane helix</keyword>
<dbReference type="PANTHER" id="PTHR40278:SF2">
    <property type="entry name" value="TYPE IV PILUS INNER MEMBRANE COMPONENT PILN"/>
    <property type="match status" value="1"/>
</dbReference>
<dbReference type="HOGENOM" id="CLU_081304_1_2_6"/>
<sequence length="198" mass="22956">MARINLLDWREELRQERNKEFWITFALMAILAVLIWFLVNQVMSARIEKQDDRISKLNTEIGVLKKQTQEIEKLKKEKEELIKRMDLITDLQQSRPEVVRMFDELVRVTPEGINLSTWKRNETVTGAGNTATYSLVFTGQGETNPRISEFMRKMDSSERLQTSALKDVQKQTKGLPAQNFTLQAKQVIPGQKKTEGTK</sequence>
<name>A0A0F6RB86_9GAMM</name>
<accession>A0A0F6RB86</accession>
<dbReference type="InterPro" id="IPR007813">
    <property type="entry name" value="PilN"/>
</dbReference>
<dbReference type="GO" id="GO:0043683">
    <property type="term" value="P:type IV pilus assembly"/>
    <property type="evidence" value="ECO:0007669"/>
    <property type="project" value="TreeGrafter"/>
</dbReference>
<keyword evidence="2" id="KW-0812">Transmembrane</keyword>
<evidence type="ECO:0000313" key="4">
    <source>
        <dbReference type="Proteomes" id="UP000034071"/>
    </source>
</evidence>
<dbReference type="AlphaFoldDB" id="A0A0F6RB86"/>
<dbReference type="RefSeq" id="WP_046560536.1">
    <property type="nucleotide sequence ID" value="NZ_CP010975.1"/>
</dbReference>